<accession>A0A310SQJ2</accession>
<reference evidence="1 2" key="1">
    <citation type="submission" date="2015-07" db="EMBL/GenBank/DDBJ databases">
        <title>The genome of Eufriesea mexicana.</title>
        <authorList>
            <person name="Pan H."/>
            <person name="Kapheim K."/>
        </authorList>
    </citation>
    <scope>NUCLEOTIDE SEQUENCE [LARGE SCALE GENOMIC DNA]</scope>
    <source>
        <strain evidence="1">0111107269</strain>
        <tissue evidence="1">Whole body</tissue>
    </source>
</reference>
<proteinExistence type="predicted"/>
<sequence length="84" mass="9651">MFSKSVGIWNEIRCLFVFIVFSGDVQLPLFAHKSTTDTHRPFRVLTNVCAWLLQLVYDLHSCVSCECINHASGLQTFVNYLRGR</sequence>
<protein>
    <submittedName>
        <fullName evidence="1">Uncharacterized protein</fullName>
    </submittedName>
</protein>
<dbReference type="AlphaFoldDB" id="A0A310SQJ2"/>
<evidence type="ECO:0000313" key="2">
    <source>
        <dbReference type="Proteomes" id="UP000250275"/>
    </source>
</evidence>
<dbReference type="EMBL" id="KQ761649">
    <property type="protein sequence ID" value="OAD57205.1"/>
    <property type="molecule type" value="Genomic_DNA"/>
</dbReference>
<evidence type="ECO:0000313" key="1">
    <source>
        <dbReference type="EMBL" id="OAD57205.1"/>
    </source>
</evidence>
<dbReference type="Proteomes" id="UP000250275">
    <property type="component" value="Unassembled WGS sequence"/>
</dbReference>
<keyword evidence="2" id="KW-1185">Reference proteome</keyword>
<gene>
    <name evidence="1" type="ORF">WN48_02325</name>
</gene>
<name>A0A310SQJ2_9HYME</name>
<organism evidence="1 2">
    <name type="scientific">Eufriesea mexicana</name>
    <dbReference type="NCBI Taxonomy" id="516756"/>
    <lineage>
        <taxon>Eukaryota</taxon>
        <taxon>Metazoa</taxon>
        <taxon>Ecdysozoa</taxon>
        <taxon>Arthropoda</taxon>
        <taxon>Hexapoda</taxon>
        <taxon>Insecta</taxon>
        <taxon>Pterygota</taxon>
        <taxon>Neoptera</taxon>
        <taxon>Endopterygota</taxon>
        <taxon>Hymenoptera</taxon>
        <taxon>Apocrita</taxon>
        <taxon>Aculeata</taxon>
        <taxon>Apoidea</taxon>
        <taxon>Anthophila</taxon>
        <taxon>Apidae</taxon>
        <taxon>Eufriesea</taxon>
    </lineage>
</organism>